<evidence type="ECO:0000256" key="1">
    <source>
        <dbReference type="ARBA" id="ARBA00004141"/>
    </source>
</evidence>
<evidence type="ECO:0000256" key="3">
    <source>
        <dbReference type="ARBA" id="ARBA00022692"/>
    </source>
</evidence>
<accession>A0A8B6F0K8</accession>
<keyword evidence="4" id="KW-1133">Transmembrane helix</keyword>
<comment type="caution">
    <text evidence="6">The sequence shown here is derived from an EMBL/GenBank/DDBJ whole genome shotgun (WGS) entry which is preliminary data.</text>
</comment>
<evidence type="ECO:0000256" key="2">
    <source>
        <dbReference type="ARBA" id="ARBA00022448"/>
    </source>
</evidence>
<name>A0A8B6F0K8_MYTGA</name>
<dbReference type="PROSITE" id="PS50267">
    <property type="entry name" value="NA_NEUROTRAN_SYMP_3"/>
    <property type="match status" value="1"/>
</dbReference>
<dbReference type="InterPro" id="IPR000175">
    <property type="entry name" value="Na/ntran_symport"/>
</dbReference>
<proteinExistence type="predicted"/>
<dbReference type="PANTHER" id="PTHR11616">
    <property type="entry name" value="SODIUM/CHLORIDE DEPENDENT TRANSPORTER"/>
    <property type="match status" value="1"/>
</dbReference>
<sequence length="203" mass="23343">MMRNSKNLPWITDSIRRQMKKYKKKYQKYKLKGKGKLDQLKKLKHDIQKQQRTSYWNYIENMICGIPVDDNTTTISKSFPKNLFSYIKTQKSESSNIPPLRKEGSLTSDSKAKANILNEQFKKAFTPVTDDPIPDKGVSGIFHSLISLLGIVYLVFPCYRVTLPGAMDGLLYNITPRFEKFTEAKVWSDTAAQIFFALSLAWG</sequence>
<evidence type="ECO:0000256" key="4">
    <source>
        <dbReference type="ARBA" id="ARBA00022989"/>
    </source>
</evidence>
<evidence type="ECO:0000313" key="6">
    <source>
        <dbReference type="EMBL" id="VDI42788.1"/>
    </source>
</evidence>
<evidence type="ECO:0000256" key="5">
    <source>
        <dbReference type="ARBA" id="ARBA00023136"/>
    </source>
</evidence>
<dbReference type="Pfam" id="PF00209">
    <property type="entry name" value="SNF"/>
    <property type="match status" value="1"/>
</dbReference>
<dbReference type="EMBL" id="UYJE01006069">
    <property type="protein sequence ID" value="VDI42788.1"/>
    <property type="molecule type" value="Genomic_DNA"/>
</dbReference>
<keyword evidence="7" id="KW-1185">Reference proteome</keyword>
<evidence type="ECO:0000313" key="7">
    <source>
        <dbReference type="Proteomes" id="UP000596742"/>
    </source>
</evidence>
<dbReference type="AlphaFoldDB" id="A0A8B6F0K8"/>
<dbReference type="InterPro" id="IPR037272">
    <property type="entry name" value="SNS_sf"/>
</dbReference>
<keyword evidence="5" id="KW-0472">Membrane</keyword>
<dbReference type="GO" id="GO:0005283">
    <property type="term" value="F:amino acid:sodium symporter activity"/>
    <property type="evidence" value="ECO:0007669"/>
    <property type="project" value="TreeGrafter"/>
</dbReference>
<gene>
    <name evidence="6" type="ORF">MGAL_10B000069</name>
</gene>
<protein>
    <submittedName>
        <fullName evidence="6">Uncharacterized protein</fullName>
    </submittedName>
</protein>
<dbReference type="Proteomes" id="UP000596742">
    <property type="component" value="Unassembled WGS sequence"/>
</dbReference>
<dbReference type="PANTHER" id="PTHR11616:SF241">
    <property type="entry name" value="SODIUM- AND CHLORIDE-DEPENDENT GLYCINE TRANSPORTER 2"/>
    <property type="match status" value="1"/>
</dbReference>
<reference evidence="6" key="1">
    <citation type="submission" date="2018-11" db="EMBL/GenBank/DDBJ databases">
        <authorList>
            <person name="Alioto T."/>
            <person name="Alioto T."/>
        </authorList>
    </citation>
    <scope>NUCLEOTIDE SEQUENCE</scope>
</reference>
<keyword evidence="3" id="KW-0812">Transmembrane</keyword>
<dbReference type="OrthoDB" id="6581954at2759"/>
<dbReference type="GO" id="GO:0005886">
    <property type="term" value="C:plasma membrane"/>
    <property type="evidence" value="ECO:0007669"/>
    <property type="project" value="TreeGrafter"/>
</dbReference>
<organism evidence="6 7">
    <name type="scientific">Mytilus galloprovincialis</name>
    <name type="common">Mediterranean mussel</name>
    <dbReference type="NCBI Taxonomy" id="29158"/>
    <lineage>
        <taxon>Eukaryota</taxon>
        <taxon>Metazoa</taxon>
        <taxon>Spiralia</taxon>
        <taxon>Lophotrochozoa</taxon>
        <taxon>Mollusca</taxon>
        <taxon>Bivalvia</taxon>
        <taxon>Autobranchia</taxon>
        <taxon>Pteriomorphia</taxon>
        <taxon>Mytilida</taxon>
        <taxon>Mytiloidea</taxon>
        <taxon>Mytilidae</taxon>
        <taxon>Mytilinae</taxon>
        <taxon>Mytilus</taxon>
    </lineage>
</organism>
<dbReference type="SUPFAM" id="SSF161070">
    <property type="entry name" value="SNF-like"/>
    <property type="match status" value="1"/>
</dbReference>
<dbReference type="GO" id="GO:0089718">
    <property type="term" value="P:amino acid import across plasma membrane"/>
    <property type="evidence" value="ECO:0007669"/>
    <property type="project" value="TreeGrafter"/>
</dbReference>
<comment type="subcellular location">
    <subcellularLocation>
        <location evidence="1">Membrane</location>
        <topology evidence="1">Multi-pass membrane protein</topology>
    </subcellularLocation>
</comment>
<keyword evidence="2" id="KW-0813">Transport</keyword>